<evidence type="ECO:0000256" key="4">
    <source>
        <dbReference type="ARBA" id="ARBA00022801"/>
    </source>
</evidence>
<name>A0A917HVM3_9FLAO</name>
<keyword evidence="3" id="KW-0540">Nuclease</keyword>
<feature type="domain" description="DHHA1" evidence="7">
    <location>
        <begin position="348"/>
        <end position="439"/>
    </location>
</feature>
<evidence type="ECO:0000259" key="8">
    <source>
        <dbReference type="Pfam" id="PF17768"/>
    </source>
</evidence>
<dbReference type="PANTHER" id="PTHR30255:SF2">
    <property type="entry name" value="SINGLE-STRANDED-DNA-SPECIFIC EXONUCLEASE RECJ"/>
    <property type="match status" value="1"/>
</dbReference>
<dbReference type="GO" id="GO:0006281">
    <property type="term" value="P:DNA repair"/>
    <property type="evidence" value="ECO:0007669"/>
    <property type="project" value="InterPro"/>
</dbReference>
<evidence type="ECO:0000256" key="2">
    <source>
        <dbReference type="ARBA" id="ARBA00019841"/>
    </source>
</evidence>
<evidence type="ECO:0000256" key="5">
    <source>
        <dbReference type="ARBA" id="ARBA00022839"/>
    </source>
</evidence>
<evidence type="ECO:0000259" key="7">
    <source>
        <dbReference type="Pfam" id="PF02272"/>
    </source>
</evidence>
<keyword evidence="10" id="KW-1185">Reference proteome</keyword>
<dbReference type="Gene3D" id="3.10.310.30">
    <property type="match status" value="1"/>
</dbReference>
<feature type="domain" description="DDH" evidence="6">
    <location>
        <begin position="78"/>
        <end position="228"/>
    </location>
</feature>
<accession>A0A917HVM3</accession>
<dbReference type="InterPro" id="IPR004610">
    <property type="entry name" value="RecJ"/>
</dbReference>
<evidence type="ECO:0000256" key="1">
    <source>
        <dbReference type="ARBA" id="ARBA00005915"/>
    </source>
</evidence>
<dbReference type="NCBIfam" id="TIGR00644">
    <property type="entry name" value="recJ"/>
    <property type="match status" value="1"/>
</dbReference>
<dbReference type="InterPro" id="IPR003156">
    <property type="entry name" value="DHHA1_dom"/>
</dbReference>
<reference evidence="9" key="1">
    <citation type="journal article" date="2014" name="Int. J. Syst. Evol. Microbiol.">
        <title>Complete genome sequence of Corynebacterium casei LMG S-19264T (=DSM 44701T), isolated from a smear-ripened cheese.</title>
        <authorList>
            <consortium name="US DOE Joint Genome Institute (JGI-PGF)"/>
            <person name="Walter F."/>
            <person name="Albersmeier A."/>
            <person name="Kalinowski J."/>
            <person name="Ruckert C."/>
        </authorList>
    </citation>
    <scope>NUCLEOTIDE SEQUENCE</scope>
    <source>
        <strain evidence="9">CGMCC 1.15763</strain>
    </source>
</reference>
<dbReference type="InterPro" id="IPR001667">
    <property type="entry name" value="DDH_dom"/>
</dbReference>
<keyword evidence="5 9" id="KW-0269">Exonuclease</keyword>
<proteinExistence type="inferred from homology"/>
<gene>
    <name evidence="9" type="primary">recJ</name>
    <name evidence="9" type="ORF">GCM10011416_06790</name>
</gene>
<dbReference type="InterPro" id="IPR038763">
    <property type="entry name" value="DHH_sf"/>
</dbReference>
<comment type="similarity">
    <text evidence="1">Belongs to the RecJ family.</text>
</comment>
<sequence>MRWTLKLLPEKEKITSLANELSISPILAQLLIQRGIESYDEAKKFFRPTLKDIHDPFLMKDMDVAVQRIEKAIAQEENILIYGDYDVDGTTAVSLVSSYLKSYYPQIATYIPDRYQEGYGISYQGIDFAEDNNFSLIIALDCGIKAIDKVAYASKKGIDFIICDHHKPGPEIPKAVAVLNPKREDCTYPFDELCGCGVGFKLVQALGARRQQSIEELIPYLDLVAIAIAADIVPMNGENRVLASLGLKVLNEQPRTGVKALIQNFKKKTLSITDVVFVIAPRINAAGRIKHGNYAVELLTEMDLETAEVLAAAIEKNNTERKELDQKITQEALAQLVENKEEDNYTSVVYQEDWHKGVIGIVASRLIEKYYRPTLVFTKSGDYLAASARSVSGFDVYEALDKCSQWIEQFGGHKYAAGLTLLPENYQAFKKAFETVVKETITEKSRSPEIRIDAALDLCDISPKLYRIIDQMAPFGPMNHKPVFCTTSVRDNGYGKQVGADKSHLKLNLIDGSDPKTYNAIGFGLGSKVSLIENSFDIAYTLEPNEWNGVTSIQLVLKDLKKEEI</sequence>
<dbReference type="Pfam" id="PF01368">
    <property type="entry name" value="DHH"/>
    <property type="match status" value="1"/>
</dbReference>
<dbReference type="Pfam" id="PF02272">
    <property type="entry name" value="DHHA1"/>
    <property type="match status" value="1"/>
</dbReference>
<dbReference type="EMBL" id="BMJW01000001">
    <property type="protein sequence ID" value="GGG92523.1"/>
    <property type="molecule type" value="Genomic_DNA"/>
</dbReference>
<dbReference type="Pfam" id="PF17768">
    <property type="entry name" value="RecJ_OB"/>
    <property type="match status" value="1"/>
</dbReference>
<evidence type="ECO:0000313" key="9">
    <source>
        <dbReference type="EMBL" id="GGG92523.1"/>
    </source>
</evidence>
<dbReference type="InterPro" id="IPR051673">
    <property type="entry name" value="SSDNA_exonuclease_RecJ"/>
</dbReference>
<dbReference type="AlphaFoldDB" id="A0A917HVM3"/>
<evidence type="ECO:0000259" key="6">
    <source>
        <dbReference type="Pfam" id="PF01368"/>
    </source>
</evidence>
<dbReference type="InterPro" id="IPR041122">
    <property type="entry name" value="RecJ_OB"/>
</dbReference>
<protein>
    <recommendedName>
        <fullName evidence="2">Single-stranded-DNA-specific exonuclease RecJ</fullName>
    </recommendedName>
</protein>
<dbReference type="Proteomes" id="UP000633278">
    <property type="component" value="Unassembled WGS sequence"/>
</dbReference>
<organism evidence="9 10">
    <name type="scientific">Polaribacter pacificus</name>
    <dbReference type="NCBI Taxonomy" id="1775173"/>
    <lineage>
        <taxon>Bacteria</taxon>
        <taxon>Pseudomonadati</taxon>
        <taxon>Bacteroidota</taxon>
        <taxon>Flavobacteriia</taxon>
        <taxon>Flavobacteriales</taxon>
        <taxon>Flavobacteriaceae</taxon>
    </lineage>
</organism>
<reference evidence="9" key="2">
    <citation type="submission" date="2020-09" db="EMBL/GenBank/DDBJ databases">
        <authorList>
            <person name="Sun Q."/>
            <person name="Zhou Y."/>
        </authorList>
    </citation>
    <scope>NUCLEOTIDE SEQUENCE</scope>
    <source>
        <strain evidence="9">CGMCC 1.15763</strain>
    </source>
</reference>
<dbReference type="SUPFAM" id="SSF64182">
    <property type="entry name" value="DHH phosphoesterases"/>
    <property type="match status" value="1"/>
</dbReference>
<evidence type="ECO:0000313" key="10">
    <source>
        <dbReference type="Proteomes" id="UP000633278"/>
    </source>
</evidence>
<dbReference type="Gene3D" id="3.90.1640.30">
    <property type="match status" value="1"/>
</dbReference>
<comment type="caution">
    <text evidence="9">The sequence shown here is derived from an EMBL/GenBank/DDBJ whole genome shotgun (WGS) entry which is preliminary data.</text>
</comment>
<dbReference type="PANTHER" id="PTHR30255">
    <property type="entry name" value="SINGLE-STRANDED-DNA-SPECIFIC EXONUCLEASE RECJ"/>
    <property type="match status" value="1"/>
</dbReference>
<dbReference type="GO" id="GO:0008409">
    <property type="term" value="F:5'-3' exonuclease activity"/>
    <property type="evidence" value="ECO:0007669"/>
    <property type="project" value="InterPro"/>
</dbReference>
<dbReference type="GO" id="GO:0003676">
    <property type="term" value="F:nucleic acid binding"/>
    <property type="evidence" value="ECO:0007669"/>
    <property type="project" value="InterPro"/>
</dbReference>
<keyword evidence="4" id="KW-0378">Hydrolase</keyword>
<dbReference type="RefSeq" id="WP_188597861.1">
    <property type="nucleotide sequence ID" value="NZ_BMJW01000001.1"/>
</dbReference>
<dbReference type="GO" id="GO:0006310">
    <property type="term" value="P:DNA recombination"/>
    <property type="evidence" value="ECO:0007669"/>
    <property type="project" value="InterPro"/>
</dbReference>
<evidence type="ECO:0000256" key="3">
    <source>
        <dbReference type="ARBA" id="ARBA00022722"/>
    </source>
</evidence>
<feature type="domain" description="RecJ OB" evidence="8">
    <location>
        <begin position="452"/>
        <end position="559"/>
    </location>
</feature>